<evidence type="ECO:0000256" key="7">
    <source>
        <dbReference type="ARBA" id="ARBA00023136"/>
    </source>
</evidence>
<dbReference type="PANTHER" id="PTHR45618">
    <property type="entry name" value="MITOCHONDRIAL DICARBOXYLATE CARRIER-RELATED"/>
    <property type="match status" value="1"/>
</dbReference>
<dbReference type="Gene3D" id="1.50.40.10">
    <property type="entry name" value="Mitochondrial carrier domain"/>
    <property type="match status" value="1"/>
</dbReference>
<reference evidence="11 12" key="1">
    <citation type="journal article" date="2020" name="J. Phycol.">
        <title>Comparative genome analysis reveals Cyanidiococcus gen. nov., a new extremophilic red algal genus sister to Cyanidioschyzon (Cyanidioschyzonaceae, Rhodophyta).</title>
        <authorList>
            <person name="Liu S.-L."/>
            <person name="Chiang Y.-R."/>
            <person name="Yoon H.S."/>
            <person name="Fu H.-Y."/>
        </authorList>
    </citation>
    <scope>NUCLEOTIDE SEQUENCE [LARGE SCALE GENOMIC DNA]</scope>
    <source>
        <strain evidence="11 12">THAL066</strain>
    </source>
</reference>
<dbReference type="Proteomes" id="UP000530660">
    <property type="component" value="Unassembled WGS sequence"/>
</dbReference>
<feature type="repeat" description="Solcar" evidence="8">
    <location>
        <begin position="287"/>
        <end position="372"/>
    </location>
</feature>
<keyword evidence="12" id="KW-1185">Reference proteome</keyword>
<keyword evidence="5" id="KW-0677">Repeat</keyword>
<evidence type="ECO:0000256" key="1">
    <source>
        <dbReference type="ARBA" id="ARBA00004141"/>
    </source>
</evidence>
<feature type="region of interest" description="Disordered" evidence="10">
    <location>
        <begin position="1"/>
        <end position="48"/>
    </location>
</feature>
<organism evidence="11 12">
    <name type="scientific">Cyanidiococcus yangmingshanensis</name>
    <dbReference type="NCBI Taxonomy" id="2690220"/>
    <lineage>
        <taxon>Eukaryota</taxon>
        <taxon>Rhodophyta</taxon>
        <taxon>Bangiophyceae</taxon>
        <taxon>Cyanidiales</taxon>
        <taxon>Cyanidiaceae</taxon>
        <taxon>Cyanidiococcus</taxon>
    </lineage>
</organism>
<accession>A0A7J7IFM2</accession>
<keyword evidence="7 8" id="KW-0472">Membrane</keyword>
<comment type="similarity">
    <text evidence="2 9">Belongs to the mitochondrial carrier (TC 2.A.29) family.</text>
</comment>
<evidence type="ECO:0000256" key="5">
    <source>
        <dbReference type="ARBA" id="ARBA00022737"/>
    </source>
</evidence>
<feature type="repeat" description="Solcar" evidence="8">
    <location>
        <begin position="48"/>
        <end position="155"/>
    </location>
</feature>
<dbReference type="SUPFAM" id="SSF103506">
    <property type="entry name" value="Mitochondrial carrier"/>
    <property type="match status" value="1"/>
</dbReference>
<feature type="repeat" description="Solcar" evidence="8">
    <location>
        <begin position="183"/>
        <end position="277"/>
    </location>
</feature>
<evidence type="ECO:0000256" key="4">
    <source>
        <dbReference type="ARBA" id="ARBA00022692"/>
    </source>
</evidence>
<sequence>MAAVGSETAPPSVYDRRDTQGHSARTSRGNSSDGQDNSQAPQRSRTKPGLVAQLAVGSFAAGTATCISAPFDLIKARLQLQRLDQGKILGATAAAAAATTETGPITRYRGMFHAGFVIIRDEGPLALWSGLQAALWRALTYSGVRLGLYQPIRDWYASLVGEYTRGHAQPSTSVTGSPTTPSAPIAVKLLAGATSGALGALVGTPFEAVKVRMQSGRYPYRSTWEALQAMAAEGAISARPSLLGPVGALWNGAAATAARAATITATQVGLYDVVKTTVTDTTGWPAADARVFLSAAMLAGFFSTTSSSAFDVIKTTQQGKPHGVYRGMADCAVQIWRKEGIFAFFKGWVPAYVRLGPHTLITLWVYEFARRMLGYTTL</sequence>
<comment type="caution">
    <text evidence="11">The sequence shown here is derived from an EMBL/GenBank/DDBJ whole genome shotgun (WGS) entry which is preliminary data.</text>
</comment>
<evidence type="ECO:0000256" key="10">
    <source>
        <dbReference type="SAM" id="MobiDB-lite"/>
    </source>
</evidence>
<evidence type="ECO:0000256" key="9">
    <source>
        <dbReference type="RuleBase" id="RU000488"/>
    </source>
</evidence>
<dbReference type="InterPro" id="IPR023395">
    <property type="entry name" value="MCP_dom_sf"/>
</dbReference>
<proteinExistence type="inferred from homology"/>
<evidence type="ECO:0000256" key="8">
    <source>
        <dbReference type="PROSITE-ProRule" id="PRU00282"/>
    </source>
</evidence>
<dbReference type="Pfam" id="PF00153">
    <property type="entry name" value="Mito_carr"/>
    <property type="match status" value="3"/>
</dbReference>
<keyword evidence="4 8" id="KW-0812">Transmembrane</keyword>
<evidence type="ECO:0000313" key="12">
    <source>
        <dbReference type="Proteomes" id="UP000530660"/>
    </source>
</evidence>
<dbReference type="OrthoDB" id="756301at2759"/>
<dbReference type="InterPro" id="IPR018108">
    <property type="entry name" value="MCP_transmembrane"/>
</dbReference>
<keyword evidence="6" id="KW-1133">Transmembrane helix</keyword>
<evidence type="ECO:0000313" key="11">
    <source>
        <dbReference type="EMBL" id="KAF6001524.1"/>
    </source>
</evidence>
<dbReference type="GO" id="GO:0016020">
    <property type="term" value="C:membrane"/>
    <property type="evidence" value="ECO:0007669"/>
    <property type="project" value="UniProtKB-SubCell"/>
</dbReference>
<feature type="compositionally biased region" description="Polar residues" evidence="10">
    <location>
        <begin position="21"/>
        <end position="43"/>
    </location>
</feature>
<dbReference type="PROSITE" id="PS50920">
    <property type="entry name" value="SOLCAR"/>
    <property type="match status" value="3"/>
</dbReference>
<dbReference type="InterPro" id="IPR050391">
    <property type="entry name" value="Mito_Metabolite_Transporter"/>
</dbReference>
<evidence type="ECO:0000256" key="3">
    <source>
        <dbReference type="ARBA" id="ARBA00022448"/>
    </source>
</evidence>
<protein>
    <submittedName>
        <fullName evidence="11">Uncharacterized protein</fullName>
    </submittedName>
</protein>
<evidence type="ECO:0000256" key="2">
    <source>
        <dbReference type="ARBA" id="ARBA00006375"/>
    </source>
</evidence>
<gene>
    <name evidence="11" type="ORF">F1559_002639</name>
</gene>
<comment type="subcellular location">
    <subcellularLocation>
        <location evidence="1">Membrane</location>
        <topology evidence="1">Multi-pass membrane protein</topology>
    </subcellularLocation>
</comment>
<dbReference type="AlphaFoldDB" id="A0A7J7IFM2"/>
<dbReference type="EMBL" id="VWRR01000014">
    <property type="protein sequence ID" value="KAF6001524.1"/>
    <property type="molecule type" value="Genomic_DNA"/>
</dbReference>
<evidence type="ECO:0000256" key="6">
    <source>
        <dbReference type="ARBA" id="ARBA00022989"/>
    </source>
</evidence>
<keyword evidence="3 9" id="KW-0813">Transport</keyword>
<name>A0A7J7IFM2_9RHOD</name>